<dbReference type="GO" id="GO:0003954">
    <property type="term" value="F:NADH dehydrogenase activity"/>
    <property type="evidence" value="ECO:0007669"/>
    <property type="project" value="TreeGrafter"/>
</dbReference>
<evidence type="ECO:0000256" key="4">
    <source>
        <dbReference type="ARBA" id="ARBA00021006"/>
    </source>
</evidence>
<dbReference type="Pfam" id="PF00361">
    <property type="entry name" value="Proton_antipo_M"/>
    <property type="match status" value="1"/>
</dbReference>
<keyword evidence="9 16" id="KW-0249">Electron transport</keyword>
<reference evidence="20" key="1">
    <citation type="journal article" date="2019" name="Mitochondrial DNA Part B Resour">
        <title>The complete mitochondrial genome of Pteropurpura falcatus (Sowerby, 1834).</title>
        <authorList>
            <person name="Hao Z."/>
            <person name="Tian Y."/>
            <person name="Yang J."/>
            <person name="Zhu J."/>
            <person name="Shi L."/>
            <person name="Li Z."/>
            <person name="Chang Y."/>
        </authorList>
    </citation>
    <scope>NUCLEOTIDE SEQUENCE</scope>
</reference>
<dbReference type="InterPro" id="IPR003918">
    <property type="entry name" value="NADH_UbQ_OxRdtase"/>
</dbReference>
<dbReference type="AlphaFoldDB" id="A0A6C0ABV6"/>
<keyword evidence="14 16" id="KW-0472">Membrane</keyword>
<feature type="transmembrane region" description="Helical" evidence="16">
    <location>
        <begin position="88"/>
        <end position="107"/>
    </location>
</feature>
<evidence type="ECO:0000256" key="9">
    <source>
        <dbReference type="ARBA" id="ARBA00022982"/>
    </source>
</evidence>
<keyword evidence="12 16" id="KW-0830">Ubiquinone</keyword>
<feature type="transmembrane region" description="Helical" evidence="16">
    <location>
        <begin position="252"/>
        <end position="276"/>
    </location>
</feature>
<evidence type="ECO:0000256" key="13">
    <source>
        <dbReference type="ARBA" id="ARBA00023128"/>
    </source>
</evidence>
<feature type="transmembrane region" description="Helical" evidence="16">
    <location>
        <begin position="113"/>
        <end position="134"/>
    </location>
</feature>
<feature type="domain" description="NADH:ubiquinone oxidoreductase chain 4 N-terminal" evidence="19">
    <location>
        <begin position="3"/>
        <end position="105"/>
    </location>
</feature>
<evidence type="ECO:0000256" key="16">
    <source>
        <dbReference type="RuleBase" id="RU003297"/>
    </source>
</evidence>
<keyword evidence="17" id="KW-0732">Signal</keyword>
<dbReference type="GO" id="GO:0048039">
    <property type="term" value="F:ubiquinone binding"/>
    <property type="evidence" value="ECO:0007669"/>
    <property type="project" value="TreeGrafter"/>
</dbReference>
<dbReference type="Pfam" id="PF01059">
    <property type="entry name" value="Oxidored_q5_N"/>
    <property type="match status" value="1"/>
</dbReference>
<keyword evidence="8" id="KW-1278">Translocase</keyword>
<feature type="transmembrane region" description="Helical" evidence="16">
    <location>
        <begin position="188"/>
        <end position="215"/>
    </location>
</feature>
<feature type="transmembrane region" description="Helical" evidence="16">
    <location>
        <begin position="432"/>
        <end position="456"/>
    </location>
</feature>
<keyword evidence="10 16" id="KW-1133">Transmembrane helix</keyword>
<comment type="similarity">
    <text evidence="2 16">Belongs to the complex I subunit 4 family.</text>
</comment>
<feature type="chain" id="PRO_5025338316" description="NADH-ubiquinone oxidoreductase chain 4" evidence="17">
    <location>
        <begin position="20"/>
        <end position="457"/>
    </location>
</feature>
<comment type="subcellular location">
    <subcellularLocation>
        <location evidence="1 16">Mitochondrion membrane</location>
        <topology evidence="1 16">Multi-pass membrane protein</topology>
    </subcellularLocation>
</comment>
<comment type="function">
    <text evidence="16">Core subunit of the mitochondrial membrane respiratory chain NADH dehydrogenase (Complex I) which catalyzes electron transfer from NADH through the respiratory chain, using ubiquinone as an electron acceptor. Essential for the catalytic activity and assembly of complex I.</text>
</comment>
<gene>
    <name evidence="20" type="primary">ND4</name>
</gene>
<evidence type="ECO:0000256" key="5">
    <source>
        <dbReference type="ARBA" id="ARBA00022448"/>
    </source>
</evidence>
<evidence type="ECO:0000256" key="7">
    <source>
        <dbReference type="ARBA" id="ARBA00022692"/>
    </source>
</evidence>
<evidence type="ECO:0000256" key="14">
    <source>
        <dbReference type="ARBA" id="ARBA00023136"/>
    </source>
</evidence>
<geneLocation type="mitochondrion" evidence="20"/>
<keyword evidence="13 16" id="KW-0496">Mitochondrion</keyword>
<dbReference type="GO" id="GO:0008137">
    <property type="term" value="F:NADH dehydrogenase (ubiquinone) activity"/>
    <property type="evidence" value="ECO:0007669"/>
    <property type="project" value="UniProtKB-UniRule"/>
</dbReference>
<proteinExistence type="inferred from homology"/>
<dbReference type="GO" id="GO:0031966">
    <property type="term" value="C:mitochondrial membrane"/>
    <property type="evidence" value="ECO:0007669"/>
    <property type="project" value="UniProtKB-SubCell"/>
</dbReference>
<feature type="transmembrane region" description="Helical" evidence="16">
    <location>
        <begin position="227"/>
        <end position="246"/>
    </location>
</feature>
<evidence type="ECO:0000256" key="6">
    <source>
        <dbReference type="ARBA" id="ARBA00022660"/>
    </source>
</evidence>
<evidence type="ECO:0000256" key="1">
    <source>
        <dbReference type="ARBA" id="ARBA00004225"/>
    </source>
</evidence>
<evidence type="ECO:0000256" key="12">
    <source>
        <dbReference type="ARBA" id="ARBA00023075"/>
    </source>
</evidence>
<keyword evidence="7 16" id="KW-0812">Transmembrane</keyword>
<feature type="transmembrane region" description="Helical" evidence="16">
    <location>
        <begin position="146"/>
        <end position="168"/>
    </location>
</feature>
<keyword evidence="5 16" id="KW-0813">Transport</keyword>
<dbReference type="GeneID" id="44152875"/>
<evidence type="ECO:0000259" key="19">
    <source>
        <dbReference type="Pfam" id="PF01059"/>
    </source>
</evidence>
<feature type="signal peptide" evidence="17">
    <location>
        <begin position="1"/>
        <end position="19"/>
    </location>
</feature>
<dbReference type="CTD" id="4538"/>
<feature type="domain" description="NADH:quinone oxidoreductase/Mrp antiporter transmembrane" evidence="18">
    <location>
        <begin position="110"/>
        <end position="398"/>
    </location>
</feature>
<dbReference type="InterPro" id="IPR001750">
    <property type="entry name" value="ND/Mrp_TM"/>
</dbReference>
<evidence type="ECO:0000256" key="2">
    <source>
        <dbReference type="ARBA" id="ARBA00009025"/>
    </source>
</evidence>
<evidence type="ECO:0000256" key="8">
    <source>
        <dbReference type="ARBA" id="ARBA00022967"/>
    </source>
</evidence>
<keyword evidence="6 16" id="KW-0679">Respiratory chain</keyword>
<dbReference type="EMBL" id="MK348224">
    <property type="protein sequence ID" value="QHS71358.1"/>
    <property type="molecule type" value="Genomic_DNA"/>
</dbReference>
<dbReference type="GO" id="GO:0015990">
    <property type="term" value="P:electron transport coupled proton transport"/>
    <property type="evidence" value="ECO:0007669"/>
    <property type="project" value="TreeGrafter"/>
</dbReference>
<keyword evidence="11 16" id="KW-0520">NAD</keyword>
<evidence type="ECO:0000256" key="10">
    <source>
        <dbReference type="ARBA" id="ARBA00022989"/>
    </source>
</evidence>
<accession>A0A6C0ABV6</accession>
<name>A0A6C0ABV6_9CAEN</name>
<dbReference type="EC" id="7.1.1.2" evidence="3 16"/>
<feature type="transmembrane region" description="Helical" evidence="16">
    <location>
        <begin position="58"/>
        <end position="76"/>
    </location>
</feature>
<feature type="transmembrane region" description="Helical" evidence="16">
    <location>
        <begin position="283"/>
        <end position="302"/>
    </location>
</feature>
<evidence type="ECO:0000256" key="11">
    <source>
        <dbReference type="ARBA" id="ARBA00023027"/>
    </source>
</evidence>
<organism evidence="20">
    <name type="scientific">Ocinebrellus falcatus</name>
    <dbReference type="NCBI Taxonomy" id="2705182"/>
    <lineage>
        <taxon>Eukaryota</taxon>
        <taxon>Metazoa</taxon>
        <taxon>Spiralia</taxon>
        <taxon>Lophotrochozoa</taxon>
        <taxon>Mollusca</taxon>
        <taxon>Gastropoda</taxon>
        <taxon>Caenogastropoda</taxon>
        <taxon>Neogastropoda</taxon>
        <taxon>Muricoidea</taxon>
        <taxon>Muricidae</taxon>
        <taxon>Ocinebrellus</taxon>
    </lineage>
</organism>
<feature type="transmembrane region" description="Helical" evidence="16">
    <location>
        <begin position="348"/>
        <end position="368"/>
    </location>
</feature>
<dbReference type="GO" id="GO:0042773">
    <property type="term" value="P:ATP synthesis coupled electron transport"/>
    <property type="evidence" value="ECO:0007669"/>
    <property type="project" value="InterPro"/>
</dbReference>
<protein>
    <recommendedName>
        <fullName evidence="4 16">NADH-ubiquinone oxidoreductase chain 4</fullName>
        <ecNumber evidence="3 16">7.1.1.2</ecNumber>
    </recommendedName>
</protein>
<dbReference type="PANTHER" id="PTHR43507:SF20">
    <property type="entry name" value="NADH-UBIQUINONE OXIDOREDUCTASE CHAIN 4"/>
    <property type="match status" value="1"/>
</dbReference>
<feature type="transmembrane region" description="Helical" evidence="16">
    <location>
        <begin position="388"/>
        <end position="411"/>
    </location>
</feature>
<dbReference type="PANTHER" id="PTHR43507">
    <property type="entry name" value="NADH-UBIQUINONE OXIDOREDUCTASE CHAIN 4"/>
    <property type="match status" value="1"/>
</dbReference>
<feature type="transmembrane region" description="Helical" evidence="16">
    <location>
        <begin position="308"/>
        <end position="328"/>
    </location>
</feature>
<evidence type="ECO:0000256" key="17">
    <source>
        <dbReference type="SAM" id="SignalP"/>
    </source>
</evidence>
<evidence type="ECO:0000256" key="15">
    <source>
        <dbReference type="ARBA" id="ARBA00049551"/>
    </source>
</evidence>
<dbReference type="PRINTS" id="PR01437">
    <property type="entry name" value="NUOXDRDTASE4"/>
</dbReference>
<dbReference type="InterPro" id="IPR000260">
    <property type="entry name" value="NADH4_N"/>
</dbReference>
<sequence length="457" mass="51853">MLGLSLMSFTFLLLPLSSTSWYQKTWSLALGSLLSMIHLFNPFFGYESINSLMTYDSMSSILISLTLWISLMMILASQQSVKIANNNSNMFSFFVLVLNLILLVTFISSSSLLFYFMFEASLIPTLFLILGWGYQPERLQAGMYMMIYTVAASLPLLFTVLWASQKLMSSEMLMINMLRIYVTNTDMIWTWNLLVFLIFTAFLVKLPMFMVHLWLPKAHVEAPVAGSMVLAAILLKLGGYGILRFYQYLNFISLQTLIVIFSLAIWGGVLTSVICFRQIDLKSLIAYSSIGHMSLMLAGAFSNTSWGWTGALVLMLSHGFCSSALFALANYTYEKTHTRSLFLSKGMLMLLPFLTMWWFLFCVMNMAAPPSINLLGEIMIFPSTIFSSSYFLIPLGLMSFLAALYSMYLFTAIQHGGSPKFIKPFNQFKSPGFLLLFLHWIPGNMLILKSELIFMWI</sequence>
<dbReference type="RefSeq" id="YP_009732635.1">
    <property type="nucleotide sequence ID" value="NC_046052.1"/>
</dbReference>
<evidence type="ECO:0000259" key="18">
    <source>
        <dbReference type="Pfam" id="PF00361"/>
    </source>
</evidence>
<evidence type="ECO:0000256" key="3">
    <source>
        <dbReference type="ARBA" id="ARBA00012944"/>
    </source>
</evidence>
<comment type="catalytic activity">
    <reaction evidence="15 16">
        <text>a ubiquinone + NADH + 5 H(+)(in) = a ubiquinol + NAD(+) + 4 H(+)(out)</text>
        <dbReference type="Rhea" id="RHEA:29091"/>
        <dbReference type="Rhea" id="RHEA-COMP:9565"/>
        <dbReference type="Rhea" id="RHEA-COMP:9566"/>
        <dbReference type="ChEBI" id="CHEBI:15378"/>
        <dbReference type="ChEBI" id="CHEBI:16389"/>
        <dbReference type="ChEBI" id="CHEBI:17976"/>
        <dbReference type="ChEBI" id="CHEBI:57540"/>
        <dbReference type="ChEBI" id="CHEBI:57945"/>
        <dbReference type="EC" id="7.1.1.2"/>
    </reaction>
</comment>
<evidence type="ECO:0000313" key="20">
    <source>
        <dbReference type="EMBL" id="QHS71358.1"/>
    </source>
</evidence>